<accession>A0ACB0K8H0</accession>
<evidence type="ECO:0000313" key="2">
    <source>
        <dbReference type="Proteomes" id="UP001177021"/>
    </source>
</evidence>
<dbReference type="Proteomes" id="UP001177021">
    <property type="component" value="Unassembled WGS sequence"/>
</dbReference>
<dbReference type="EMBL" id="CASHSV030000206">
    <property type="protein sequence ID" value="CAJ2653576.1"/>
    <property type="molecule type" value="Genomic_DNA"/>
</dbReference>
<gene>
    <name evidence="1" type="ORF">MILVUS5_LOCUS20890</name>
</gene>
<protein>
    <submittedName>
        <fullName evidence="1">Uncharacterized protein</fullName>
    </submittedName>
</protein>
<keyword evidence="2" id="KW-1185">Reference proteome</keyword>
<reference evidence="1" key="1">
    <citation type="submission" date="2023-10" db="EMBL/GenBank/DDBJ databases">
        <authorList>
            <person name="Rodriguez Cubillos JULIANA M."/>
            <person name="De Vega J."/>
        </authorList>
    </citation>
    <scope>NUCLEOTIDE SEQUENCE</scope>
</reference>
<evidence type="ECO:0000313" key="1">
    <source>
        <dbReference type="EMBL" id="CAJ2653576.1"/>
    </source>
</evidence>
<comment type="caution">
    <text evidence="1">The sequence shown here is derived from an EMBL/GenBank/DDBJ whole genome shotgun (WGS) entry which is preliminary data.</text>
</comment>
<proteinExistence type="predicted"/>
<sequence length="599" mass="67121">MDNAVGSFILQNLQPVLGDVIESLAGAILVDSGYDKEVVWQSIRPLLEPLVTPDTLTIHPVRELSELCQKMKYTRKKLYQNDNGVTSCRVECCIEFCSESIQFLSYFSYCMRNNLMEVPEFWLCEICESKNGSTSSCQVQQDSGLPASRRQHFVRKGPLGKVKYLDVDEVVKLSSGSLSMKPTSSRSSLPMSRMASPGSSDFRMTRRDFVASKSVIPKNPSLTRKPNPCISPMAHSKIPRNGVQKNPMTNQRASPSIGPTKENRIVPQRRASAPIPDRKLQPLKVQTLDLQREKPTKGEPCKDLSVNKSSPAVVPDAVAESNIFNTEKSKNLSIYEDVHRDFKYLPSSIHAWSGKFQILQKDASGEFYDGFEAKPPCIVHRKAYLFSKKMPSVLQLESLSASNVLTDIFQNYSPTLQDIALYFFPSENNERSRKNLHRVLKFMNDENSMMRSFIDGAELLVFTSHQLDENSRGTVAVVHEGHFLWGIFRSTKSDTANKGLPAEADPVDADDDMDIDMVGGNDVGRIDNVVNDNLRSPSQLPFQGTTLESTSSKKVEEKKIKLEDYFEPSSLSPVIKYRKVHDLLGFPPGFKLKPPGSTF</sequence>
<name>A0ACB0K8H0_TRIPR</name>
<organism evidence="1 2">
    <name type="scientific">Trifolium pratense</name>
    <name type="common">Red clover</name>
    <dbReference type="NCBI Taxonomy" id="57577"/>
    <lineage>
        <taxon>Eukaryota</taxon>
        <taxon>Viridiplantae</taxon>
        <taxon>Streptophyta</taxon>
        <taxon>Embryophyta</taxon>
        <taxon>Tracheophyta</taxon>
        <taxon>Spermatophyta</taxon>
        <taxon>Magnoliopsida</taxon>
        <taxon>eudicotyledons</taxon>
        <taxon>Gunneridae</taxon>
        <taxon>Pentapetalae</taxon>
        <taxon>rosids</taxon>
        <taxon>fabids</taxon>
        <taxon>Fabales</taxon>
        <taxon>Fabaceae</taxon>
        <taxon>Papilionoideae</taxon>
        <taxon>50 kb inversion clade</taxon>
        <taxon>NPAAA clade</taxon>
        <taxon>Hologalegina</taxon>
        <taxon>IRL clade</taxon>
        <taxon>Trifolieae</taxon>
        <taxon>Trifolium</taxon>
    </lineage>
</organism>